<dbReference type="Proteomes" id="UP001497512">
    <property type="component" value="Chromosome 19"/>
</dbReference>
<evidence type="ECO:0000256" key="5">
    <source>
        <dbReference type="ARBA" id="ARBA00023242"/>
    </source>
</evidence>
<protein>
    <recommendedName>
        <fullName evidence="7">AP2/ERF domain-containing protein</fullName>
    </recommendedName>
</protein>
<keyword evidence="4" id="KW-0804">Transcription</keyword>
<feature type="domain" description="AP2/ERF" evidence="7">
    <location>
        <begin position="52"/>
        <end position="115"/>
    </location>
</feature>
<feature type="domain" description="AP2/ERF" evidence="7">
    <location>
        <begin position="151"/>
        <end position="209"/>
    </location>
</feature>
<reference evidence="8" key="1">
    <citation type="submission" date="2024-02" db="EMBL/GenBank/DDBJ databases">
        <authorList>
            <consortium name="ELIXIR-Norway"/>
            <consortium name="Elixir Norway"/>
        </authorList>
    </citation>
    <scope>NUCLEOTIDE SEQUENCE</scope>
</reference>
<dbReference type="EMBL" id="OZ019911">
    <property type="protein sequence ID" value="CAK9212907.1"/>
    <property type="molecule type" value="Genomic_DNA"/>
</dbReference>
<dbReference type="SUPFAM" id="SSF54171">
    <property type="entry name" value="DNA-binding domain"/>
    <property type="match status" value="2"/>
</dbReference>
<dbReference type="PANTHER" id="PTHR32467">
    <property type="entry name" value="AP2-LIKE ETHYLENE-RESPONSIVE TRANSCRIPTION FACTOR"/>
    <property type="match status" value="1"/>
</dbReference>
<proteinExistence type="predicted"/>
<dbReference type="Gene3D" id="3.30.730.10">
    <property type="entry name" value="AP2/ERF domain"/>
    <property type="match status" value="2"/>
</dbReference>
<dbReference type="PANTHER" id="PTHR32467:SF97">
    <property type="entry name" value="ETHYLENE-RESPONSIVE TRANSCRIPTION FACTOR WRI1"/>
    <property type="match status" value="1"/>
</dbReference>
<accession>A0ABP0U4R4</accession>
<organism evidence="8 9">
    <name type="scientific">Sphagnum troendelagicum</name>
    <dbReference type="NCBI Taxonomy" id="128251"/>
    <lineage>
        <taxon>Eukaryota</taxon>
        <taxon>Viridiplantae</taxon>
        <taxon>Streptophyta</taxon>
        <taxon>Embryophyta</taxon>
        <taxon>Bryophyta</taxon>
        <taxon>Sphagnophytina</taxon>
        <taxon>Sphagnopsida</taxon>
        <taxon>Sphagnales</taxon>
        <taxon>Sphagnaceae</taxon>
        <taxon>Sphagnum</taxon>
    </lineage>
</organism>
<keyword evidence="2" id="KW-0805">Transcription regulation</keyword>
<dbReference type="PRINTS" id="PR00367">
    <property type="entry name" value="ETHRSPELEMNT"/>
</dbReference>
<dbReference type="InterPro" id="IPR036955">
    <property type="entry name" value="AP2/ERF_dom_sf"/>
</dbReference>
<feature type="region of interest" description="Disordered" evidence="6">
    <location>
        <begin position="1"/>
        <end position="39"/>
    </location>
</feature>
<keyword evidence="5" id="KW-0539">Nucleus</keyword>
<evidence type="ECO:0000256" key="6">
    <source>
        <dbReference type="SAM" id="MobiDB-lite"/>
    </source>
</evidence>
<evidence type="ECO:0000256" key="4">
    <source>
        <dbReference type="ARBA" id="ARBA00023163"/>
    </source>
</evidence>
<comment type="subcellular location">
    <subcellularLocation>
        <location evidence="1">Nucleus</location>
    </subcellularLocation>
</comment>
<dbReference type="InterPro" id="IPR016177">
    <property type="entry name" value="DNA-bd_dom_sf"/>
</dbReference>
<evidence type="ECO:0000256" key="2">
    <source>
        <dbReference type="ARBA" id="ARBA00023015"/>
    </source>
</evidence>
<dbReference type="SMART" id="SM00380">
    <property type="entry name" value="AP2"/>
    <property type="match status" value="2"/>
</dbReference>
<keyword evidence="9" id="KW-1185">Reference proteome</keyword>
<evidence type="ECO:0000313" key="9">
    <source>
        <dbReference type="Proteomes" id="UP001497512"/>
    </source>
</evidence>
<evidence type="ECO:0000313" key="8">
    <source>
        <dbReference type="EMBL" id="CAK9212907.1"/>
    </source>
</evidence>
<evidence type="ECO:0000259" key="7">
    <source>
        <dbReference type="PROSITE" id="PS51032"/>
    </source>
</evidence>
<name>A0ABP0U4R4_9BRYO</name>
<evidence type="ECO:0000256" key="3">
    <source>
        <dbReference type="ARBA" id="ARBA00023125"/>
    </source>
</evidence>
<keyword evidence="3" id="KW-0238">DNA-binding</keyword>
<dbReference type="Pfam" id="PF00847">
    <property type="entry name" value="AP2"/>
    <property type="match status" value="2"/>
</dbReference>
<evidence type="ECO:0000256" key="1">
    <source>
        <dbReference type="ARBA" id="ARBA00004123"/>
    </source>
</evidence>
<dbReference type="InterPro" id="IPR001471">
    <property type="entry name" value="AP2/ERF_dom"/>
</dbReference>
<sequence>MVKVSKMNASVIAKREPNGAGGSMPKPARTRKLATKNTEEKAQVASTGRSSIYRGVTRHRWTGRFEAHLWDKSCWNDKQNKKGKQGAYDDEEAAARAYDLAALKYWGPETQVNFKISGYEKEINEMRNISREEYLATLRRRSSGFSRGVSKYRGVARHHHNGRWEARIGRVFGNKYLYLGTYSTQEEAAAAYDVAAIQYRGPAAVTNFELSRYTDSGYVSPCSLANEESVAPYQSASNIPSASFANYIPQDSSPLFPMSISKSLELPFHELPKLELTAGPTAELSTSHKYSCMNFVREKLYSESDVSTAVAGLSEGLVMTERFYDDETDDNDVGATTKEEVFSVTPLLESLDGILASDHQPADASETWMHDDFASFDTSPFFRSDFDDPADFIVGAEMQQEDLFLDFIIPKPCPSLYPFPISTCY</sequence>
<gene>
    <name evidence="8" type="ORF">CSSPTR1EN2_LOCUS11471</name>
</gene>
<dbReference type="CDD" id="cd00018">
    <property type="entry name" value="AP2"/>
    <property type="match status" value="1"/>
</dbReference>
<dbReference type="PROSITE" id="PS51032">
    <property type="entry name" value="AP2_ERF"/>
    <property type="match status" value="2"/>
</dbReference>